<protein>
    <recommendedName>
        <fullName evidence="1">Cyclophilin-like domain-containing protein</fullName>
    </recommendedName>
</protein>
<dbReference type="RefSeq" id="WP_345268815.1">
    <property type="nucleotide sequence ID" value="NZ_BAABHB010000006.1"/>
</dbReference>
<accession>A0ABP8KK44</accession>
<keyword evidence="3" id="KW-1185">Reference proteome</keyword>
<evidence type="ECO:0000313" key="3">
    <source>
        <dbReference type="Proteomes" id="UP001500936"/>
    </source>
</evidence>
<proteinExistence type="predicted"/>
<dbReference type="SUPFAM" id="SSF50891">
    <property type="entry name" value="Cyclophilin-like"/>
    <property type="match status" value="1"/>
</dbReference>
<dbReference type="EMBL" id="BAABHB010000006">
    <property type="protein sequence ID" value="GAA4409091.1"/>
    <property type="molecule type" value="Genomic_DNA"/>
</dbReference>
<evidence type="ECO:0000259" key="1">
    <source>
        <dbReference type="Pfam" id="PF18050"/>
    </source>
</evidence>
<organism evidence="2 3">
    <name type="scientific">Nibrella viscosa</name>
    <dbReference type="NCBI Taxonomy" id="1084524"/>
    <lineage>
        <taxon>Bacteria</taxon>
        <taxon>Pseudomonadati</taxon>
        <taxon>Bacteroidota</taxon>
        <taxon>Cytophagia</taxon>
        <taxon>Cytophagales</taxon>
        <taxon>Spirosomataceae</taxon>
        <taxon>Nibrella</taxon>
    </lineage>
</organism>
<dbReference type="Pfam" id="PF18050">
    <property type="entry name" value="Cyclophil_like2"/>
    <property type="match status" value="1"/>
</dbReference>
<feature type="domain" description="Cyclophilin-like" evidence="1">
    <location>
        <begin position="48"/>
        <end position="155"/>
    </location>
</feature>
<dbReference type="Proteomes" id="UP001500936">
    <property type="component" value="Unassembled WGS sequence"/>
</dbReference>
<evidence type="ECO:0000313" key="2">
    <source>
        <dbReference type="EMBL" id="GAA4409091.1"/>
    </source>
</evidence>
<name>A0ABP8KK44_9BACT</name>
<comment type="caution">
    <text evidence="2">The sequence shown here is derived from an EMBL/GenBank/DDBJ whole genome shotgun (WGS) entry which is preliminary data.</text>
</comment>
<reference evidence="3" key="1">
    <citation type="journal article" date="2019" name="Int. J. Syst. Evol. Microbiol.">
        <title>The Global Catalogue of Microorganisms (GCM) 10K type strain sequencing project: providing services to taxonomists for standard genome sequencing and annotation.</title>
        <authorList>
            <consortium name="The Broad Institute Genomics Platform"/>
            <consortium name="The Broad Institute Genome Sequencing Center for Infectious Disease"/>
            <person name="Wu L."/>
            <person name="Ma J."/>
        </authorList>
    </citation>
    <scope>NUCLEOTIDE SEQUENCE [LARGE SCALE GENOMIC DNA]</scope>
    <source>
        <strain evidence="3">JCM 17925</strain>
    </source>
</reference>
<dbReference type="InterPro" id="IPR041183">
    <property type="entry name" value="Cyclophilin-like"/>
</dbReference>
<dbReference type="Gene3D" id="2.40.100.20">
    <property type="match status" value="1"/>
</dbReference>
<gene>
    <name evidence="2" type="ORF">GCM10023187_31840</name>
</gene>
<sequence length="158" mass="17122">MKQLLILVFQLLLLFIGDVACKTITGIAPEQAGPETNTNDTMSTRISIKTGSRTFAATLLNNAAVTAFKQQLPLTLSMKELNRNEKYAQLPNELPTNAANPGTIQSGDLMLYGSNTLVLFYKTFRTSYKYSRLGRIDNPAGLTAALGAGDVTVTFALE</sequence>
<dbReference type="InterPro" id="IPR029000">
    <property type="entry name" value="Cyclophilin-like_dom_sf"/>
</dbReference>